<dbReference type="Gene3D" id="1.20.5.340">
    <property type="match status" value="1"/>
</dbReference>
<dbReference type="OMA" id="KWERMAT"/>
<dbReference type="PANTHER" id="PTHR11505">
    <property type="entry name" value="L1 TRANSPOSABLE ELEMENT-RELATED"/>
    <property type="match status" value="1"/>
</dbReference>
<dbReference type="GeneTree" id="ENSGT00940000160789"/>
<keyword evidence="4" id="KW-1185">Reference proteome</keyword>
<dbReference type="SUPFAM" id="SSF57997">
    <property type="entry name" value="Tropomyosin"/>
    <property type="match status" value="1"/>
</dbReference>
<evidence type="ECO:0000313" key="4">
    <source>
        <dbReference type="Proteomes" id="UP000008672"/>
    </source>
</evidence>
<name>H3A8G1_LATCH</name>
<proteinExistence type="predicted"/>
<dbReference type="Ensembl" id="ENSLACT00000005984.1">
    <property type="protein sequence ID" value="ENSLACP00000005932.1"/>
    <property type="gene ID" value="ENSLACG00000005266.1"/>
</dbReference>
<sequence>MKKKKLILKTENNSKQHGCQDLIWTKWERMATKNDILAALALQLRLTASWLSKVSPPLPLHLHWRTNLKKVAGDIESLKENVQNMGNRLSTAEDRISTAEDRIQQLESGMWDLGKKLETALMKVDDLENRSRSNNIRIVGFPENLEEGNSITFLTKKIPELLGLESGLDLEIERAHHTLAPHPAPGQRPRAFIIRFLKFQTKELILRAARSKGTIRWKGNGIHFFPDLSRDLQSRWQRFAGVRQWLREKGIRYGMFYPVVLKITFNGATTVFSTPEEAEAFLSSLDD</sequence>
<feature type="coiled-coil region" evidence="1">
    <location>
        <begin position="68"/>
        <end position="109"/>
    </location>
</feature>
<evidence type="ECO:0000313" key="3">
    <source>
        <dbReference type="Ensembl" id="ENSLACP00000005932.1"/>
    </source>
</evidence>
<evidence type="ECO:0000256" key="1">
    <source>
        <dbReference type="SAM" id="Coils"/>
    </source>
</evidence>
<dbReference type="Gene3D" id="3.30.70.1820">
    <property type="entry name" value="L1 transposable element, RRM domain"/>
    <property type="match status" value="1"/>
</dbReference>
<protein>
    <recommendedName>
        <fullName evidence="2">L1 transposable element RRM domain-containing protein</fullName>
    </recommendedName>
</protein>
<organism evidence="3 4">
    <name type="scientific">Latimeria chalumnae</name>
    <name type="common">Coelacanth</name>
    <dbReference type="NCBI Taxonomy" id="7897"/>
    <lineage>
        <taxon>Eukaryota</taxon>
        <taxon>Metazoa</taxon>
        <taxon>Chordata</taxon>
        <taxon>Craniata</taxon>
        <taxon>Vertebrata</taxon>
        <taxon>Euteleostomi</taxon>
        <taxon>Coelacanthiformes</taxon>
        <taxon>Coelacanthidae</taxon>
        <taxon>Latimeria</taxon>
    </lineage>
</organism>
<dbReference type="Proteomes" id="UP000008672">
    <property type="component" value="Unassembled WGS sequence"/>
</dbReference>
<dbReference type="InParanoid" id="H3A8G1"/>
<accession>H3A8G1</accession>
<dbReference type="AlphaFoldDB" id="H3A8G1"/>
<reference evidence="3" key="3">
    <citation type="submission" date="2025-09" db="UniProtKB">
        <authorList>
            <consortium name="Ensembl"/>
        </authorList>
    </citation>
    <scope>IDENTIFICATION</scope>
</reference>
<keyword evidence="1" id="KW-0175">Coiled coil</keyword>
<reference evidence="4" key="1">
    <citation type="submission" date="2011-08" db="EMBL/GenBank/DDBJ databases">
        <title>The draft genome of Latimeria chalumnae.</title>
        <authorList>
            <person name="Di Palma F."/>
            <person name="Alfoldi J."/>
            <person name="Johnson J."/>
            <person name="Berlin A."/>
            <person name="Gnerre S."/>
            <person name="Jaffe D."/>
            <person name="MacCallum I."/>
            <person name="Young S."/>
            <person name="Walker B.J."/>
            <person name="Lander E."/>
            <person name="Lindblad-Toh K."/>
        </authorList>
    </citation>
    <scope>NUCLEOTIDE SEQUENCE [LARGE SCALE GENOMIC DNA]</scope>
    <source>
        <strain evidence="4">Wild caught</strain>
    </source>
</reference>
<dbReference type="eggNOG" id="ENOG502SRQ0">
    <property type="taxonomic scope" value="Eukaryota"/>
</dbReference>
<dbReference type="InterPro" id="IPR043636">
    <property type="entry name" value="L1_RRM_dom"/>
</dbReference>
<dbReference type="EMBL" id="AFYH01248243">
    <property type="status" value="NOT_ANNOTATED_CDS"/>
    <property type="molecule type" value="Genomic_DNA"/>
</dbReference>
<dbReference type="InterPro" id="IPR004244">
    <property type="entry name" value="Transposase_22"/>
</dbReference>
<dbReference type="Pfam" id="PF02994">
    <property type="entry name" value="Transposase_22"/>
    <property type="match status" value="1"/>
</dbReference>
<dbReference type="HOGENOM" id="CLU_062834_2_1_1"/>
<evidence type="ECO:0000259" key="2">
    <source>
        <dbReference type="Pfam" id="PF02994"/>
    </source>
</evidence>
<feature type="domain" description="L1 transposable element RRM" evidence="2">
    <location>
        <begin position="135"/>
        <end position="224"/>
    </location>
</feature>
<reference evidence="3" key="2">
    <citation type="submission" date="2025-08" db="UniProtKB">
        <authorList>
            <consortium name="Ensembl"/>
        </authorList>
    </citation>
    <scope>IDENTIFICATION</scope>
</reference>